<feature type="transmembrane region" description="Helical" evidence="1">
    <location>
        <begin position="24"/>
        <end position="47"/>
    </location>
</feature>
<keyword evidence="1" id="KW-0812">Transmembrane</keyword>
<keyword evidence="1" id="KW-1133">Transmembrane helix</keyword>
<evidence type="ECO:0000313" key="4">
    <source>
        <dbReference type="Proteomes" id="UP000467700"/>
    </source>
</evidence>
<feature type="transmembrane region" description="Helical" evidence="1">
    <location>
        <begin position="59"/>
        <end position="80"/>
    </location>
</feature>
<dbReference type="EMBL" id="CACVBS010000050">
    <property type="protein sequence ID" value="CAA7265648.1"/>
    <property type="molecule type" value="Genomic_DNA"/>
</dbReference>
<evidence type="ECO:0000313" key="3">
    <source>
        <dbReference type="EMBL" id="CAA7265648.1"/>
    </source>
</evidence>
<keyword evidence="1" id="KW-0472">Membrane</keyword>
<protein>
    <recommendedName>
        <fullName evidence="2">DUF6533 domain-containing protein</fullName>
    </recommendedName>
</protein>
<keyword evidence="4" id="KW-1185">Reference proteome</keyword>
<feature type="domain" description="DUF6533" evidence="2">
    <location>
        <begin position="32"/>
        <end position="75"/>
    </location>
</feature>
<proteinExistence type="predicted"/>
<feature type="transmembrane region" description="Helical" evidence="1">
    <location>
        <begin position="130"/>
        <end position="151"/>
    </location>
</feature>
<accession>A0A8S0W770</accession>
<comment type="caution">
    <text evidence="3">The sequence shown here is derived from an EMBL/GenBank/DDBJ whole genome shotgun (WGS) entry which is preliminary data.</text>
</comment>
<dbReference type="OrthoDB" id="3350812at2759"/>
<dbReference type="InterPro" id="IPR045340">
    <property type="entry name" value="DUF6533"/>
</dbReference>
<feature type="transmembrane region" description="Helical" evidence="1">
    <location>
        <begin position="187"/>
        <end position="205"/>
    </location>
</feature>
<feature type="transmembrane region" description="Helical" evidence="1">
    <location>
        <begin position="100"/>
        <end position="123"/>
    </location>
</feature>
<dbReference type="Proteomes" id="UP000467700">
    <property type="component" value="Unassembled WGS sequence"/>
</dbReference>
<dbReference type="Pfam" id="PF20151">
    <property type="entry name" value="DUF6533"/>
    <property type="match status" value="1"/>
</dbReference>
<evidence type="ECO:0000259" key="2">
    <source>
        <dbReference type="Pfam" id="PF20151"/>
    </source>
</evidence>
<organism evidence="3 4">
    <name type="scientific">Cyclocybe aegerita</name>
    <name type="common">Black poplar mushroom</name>
    <name type="synonym">Agrocybe aegerita</name>
    <dbReference type="NCBI Taxonomy" id="1973307"/>
    <lineage>
        <taxon>Eukaryota</taxon>
        <taxon>Fungi</taxon>
        <taxon>Dikarya</taxon>
        <taxon>Basidiomycota</taxon>
        <taxon>Agaricomycotina</taxon>
        <taxon>Agaricomycetes</taxon>
        <taxon>Agaricomycetidae</taxon>
        <taxon>Agaricales</taxon>
        <taxon>Agaricineae</taxon>
        <taxon>Bolbitiaceae</taxon>
        <taxon>Cyclocybe</taxon>
    </lineage>
</organism>
<gene>
    <name evidence="3" type="ORF">AAE3_LOCUS7869</name>
</gene>
<name>A0A8S0W770_CYCAE</name>
<dbReference type="AlphaFoldDB" id="A0A8S0W770"/>
<reference evidence="3 4" key="1">
    <citation type="submission" date="2020-01" db="EMBL/GenBank/DDBJ databases">
        <authorList>
            <person name="Gupta K D."/>
        </authorList>
    </citation>
    <scope>NUCLEOTIDE SEQUENCE [LARGE SCALE GENOMIC DNA]</scope>
</reference>
<sequence length="285" mass="33352">MIIQSSSTDRRPILPSQLIERLRVLMVVKSVDLAATVIFLWDYLLTFGMEVRYIWPGKWTFVKIIFLIQRYVPFLDIMWYGMHVSFGSNLTNEFCTRVNYVGKGLMLLGFVCSEVVLVFRIWAVWNRHHIMTILLPILFAACWIPPTVFLVEFIRSVRFANTHGYPCRQGFYRGHSTLFRTVYGEGIIYYFYLFALSTINILLNFNPSIAIPYRFLAVQMSRSLHSILTSRVLLHIRAQTDRTEVHGPSSFQFSDEEALNGRQRTPIRMPRIVFKSPTRTDYWAP</sequence>
<evidence type="ECO:0000256" key="1">
    <source>
        <dbReference type="SAM" id="Phobius"/>
    </source>
</evidence>